<proteinExistence type="predicted"/>
<reference evidence="3" key="1">
    <citation type="submission" date="2022-10" db="EMBL/GenBank/DDBJ databases">
        <authorList>
            <person name="Chen Y."/>
            <person name="Dougan E. K."/>
            <person name="Chan C."/>
            <person name="Rhodes N."/>
            <person name="Thang M."/>
        </authorList>
    </citation>
    <scope>NUCLEOTIDE SEQUENCE</scope>
</reference>
<dbReference type="SUPFAM" id="SSF64268">
    <property type="entry name" value="PX domain"/>
    <property type="match status" value="1"/>
</dbReference>
<evidence type="ECO:0000313" key="6">
    <source>
        <dbReference type="Proteomes" id="UP001152797"/>
    </source>
</evidence>
<feature type="region of interest" description="Disordered" evidence="1">
    <location>
        <begin position="1"/>
        <end position="28"/>
    </location>
</feature>
<evidence type="ECO:0000313" key="5">
    <source>
        <dbReference type="EMBL" id="CAL4779481.1"/>
    </source>
</evidence>
<reference evidence="4" key="2">
    <citation type="submission" date="2024-04" db="EMBL/GenBank/DDBJ databases">
        <authorList>
            <person name="Chen Y."/>
            <person name="Shah S."/>
            <person name="Dougan E. K."/>
            <person name="Thang M."/>
            <person name="Chan C."/>
        </authorList>
    </citation>
    <scope>NUCLEOTIDE SEQUENCE [LARGE SCALE GENOMIC DNA]</scope>
</reference>
<evidence type="ECO:0000259" key="2">
    <source>
        <dbReference type="PROSITE" id="PS50195"/>
    </source>
</evidence>
<organism evidence="3">
    <name type="scientific">Cladocopium goreaui</name>
    <dbReference type="NCBI Taxonomy" id="2562237"/>
    <lineage>
        <taxon>Eukaryota</taxon>
        <taxon>Sar</taxon>
        <taxon>Alveolata</taxon>
        <taxon>Dinophyceae</taxon>
        <taxon>Suessiales</taxon>
        <taxon>Symbiodiniaceae</taxon>
        <taxon>Cladocopium</taxon>
    </lineage>
</organism>
<feature type="domain" description="PX" evidence="2">
    <location>
        <begin position="1089"/>
        <end position="1204"/>
    </location>
</feature>
<accession>A0A9P1CIA2</accession>
<dbReference type="InterPro" id="IPR049625">
    <property type="entry name" value="Glyco_transf_61_cat"/>
</dbReference>
<feature type="region of interest" description="Disordered" evidence="1">
    <location>
        <begin position="93"/>
        <end position="127"/>
    </location>
</feature>
<dbReference type="InterPro" id="IPR036871">
    <property type="entry name" value="PX_dom_sf"/>
</dbReference>
<feature type="compositionally biased region" description="Low complexity" evidence="1">
    <location>
        <begin position="94"/>
        <end position="109"/>
    </location>
</feature>
<name>A0A9P1CIA2_9DINO</name>
<dbReference type="Pfam" id="PF00787">
    <property type="entry name" value="PX"/>
    <property type="match status" value="1"/>
</dbReference>
<dbReference type="InterPro" id="IPR001683">
    <property type="entry name" value="PX_dom"/>
</dbReference>
<dbReference type="OrthoDB" id="417119at2759"/>
<gene>
    <name evidence="3" type="ORF">C1SCF055_LOCUS19018</name>
</gene>
<keyword evidence="6" id="KW-1185">Reference proteome</keyword>
<dbReference type="Pfam" id="PF04577">
    <property type="entry name" value="Glyco_transf_61"/>
    <property type="match status" value="1"/>
</dbReference>
<dbReference type="Proteomes" id="UP001152797">
    <property type="component" value="Unassembled WGS sequence"/>
</dbReference>
<dbReference type="SMART" id="SM00312">
    <property type="entry name" value="PX"/>
    <property type="match status" value="1"/>
</dbReference>
<comment type="caution">
    <text evidence="3">The sequence shown here is derived from an EMBL/GenBank/DDBJ whole genome shotgun (WGS) entry which is preliminary data.</text>
</comment>
<sequence>MSSRSERGKPQTRSKRKKAKHAEVHPDSKASDSIFFSHTWLPTPSWNSWRCKVLIGLGLTGVNVILLFHNLDAFESRSAVYHQAPLAPLFNATAPKSTSQAQPSAAPKAPKLRGSREVQPTPVPRAPDLAAVPATKVEAPLITVAPEAPEALPDVTELITFALAQNTTQMVKFRSPSWSLSTLTLSPGQQLPYDDRYSGVNYTFGEYLGHDNVVFVSPCGAKELHQMDFPFGDFLKEKAAFMHMQCLAAEVAENMQAKDVVAYVNFRESGYYGHAIDNILPRIFAVLPGVVQSGHKMILVLPPLGKRSLSENTKLLCEALGIEVRLRVPIYPHRTMGLSGVSSWSREMCDPWTIPLWRPDAESRLQSATCPCRFEPGIFLGRHATRNSRPVQGAEYLEAEFQARGFEVVTDAATVPLQQLARKIYRSCSLVGFSGTAMVNLIFLPPHAAVADLNPYLIYANSWLWAHALNYCFCQVQPPRKLDQHEASKWAALILDNQSAEAKDAMGCVEEVVHRLQFSRKERVVYLFRWLERQLDPDLKKPRQRAQHVRSLLQLCCEPTDVEELAKEMWAQKCLKDADVTLAEEEYTDFELRLQVFKSLASRAQGLQGLEREVLLAVGHSSAPQLQTLADAGGRTPLDVQLRRLAQEALEGPGGVESLGKQPGHSVNCQACDRLTRPREVAASLRLAEQRAQKAQEKTTRKWRLLQVLLEAAELPSPDTSASPLALCTSCGAQTARLMACGHVACQGHETCNCEGKELAVSLDFRNCEDSSVCSKIDGMVRTIQKILSENPKVQCLVFSQWTSTLRKLEDALRAQNLESIMPGSTKRRRGRTAVKSIVLLTTDFLCSEKLGRQDRQEHAALDEHAVTRHVFLANTFYTAPAFTADVLEQRIIDFAKTSQLGVASAAILHRFVMNDTIEATGELISAETGHKAHCPELPQVEDLKATNRLVQTPLEAVDALFGEATSAWTYEVATALVDPEAKLPEDEKGHGALKLTALSRLGAAVAEAAVLGTAAIAGAAVATAVANRAPPPPRREVVVVPAVATAAPVATATPVFGTATAPVVVVKGKGKGWKGKGKGKTEVIEVPPLGVSAVGIPASALSKQGGVTYFGVDVVPETGASYRVQKRYNDFEKLKDSLNYMAPGSRVTSDFPPKHLFSCEGPKLEDRRHGLERWLTRVLNDPHSRGLWCLELRQFLEVGGVHTLPGTLPSAEPPIPAASAPVEPEGQVLQIAIPAGVSSGQTLSVTVPDGQQLNFTVPPGVSGGSELQLWYDPVAGTVSPLV</sequence>
<feature type="compositionally biased region" description="Basic residues" evidence="1">
    <location>
        <begin position="10"/>
        <end position="20"/>
    </location>
</feature>
<dbReference type="CDD" id="cd06093">
    <property type="entry name" value="PX_domain"/>
    <property type="match status" value="1"/>
</dbReference>
<dbReference type="Gene3D" id="3.30.1520.10">
    <property type="entry name" value="Phox-like domain"/>
    <property type="match status" value="1"/>
</dbReference>
<evidence type="ECO:0000256" key="1">
    <source>
        <dbReference type="SAM" id="MobiDB-lite"/>
    </source>
</evidence>
<dbReference type="EMBL" id="CAMXCT030001678">
    <property type="protein sequence ID" value="CAL4779481.1"/>
    <property type="molecule type" value="Genomic_DNA"/>
</dbReference>
<dbReference type="PROSITE" id="PS50195">
    <property type="entry name" value="PX"/>
    <property type="match status" value="1"/>
</dbReference>
<dbReference type="EMBL" id="CAMXCT020001678">
    <property type="protein sequence ID" value="CAL1145544.1"/>
    <property type="molecule type" value="Genomic_DNA"/>
</dbReference>
<dbReference type="EMBL" id="CAMXCT010001678">
    <property type="protein sequence ID" value="CAI3992169.1"/>
    <property type="molecule type" value="Genomic_DNA"/>
</dbReference>
<dbReference type="GO" id="GO:0016757">
    <property type="term" value="F:glycosyltransferase activity"/>
    <property type="evidence" value="ECO:0007669"/>
    <property type="project" value="InterPro"/>
</dbReference>
<dbReference type="GO" id="GO:0035091">
    <property type="term" value="F:phosphatidylinositol binding"/>
    <property type="evidence" value="ECO:0007669"/>
    <property type="project" value="InterPro"/>
</dbReference>
<evidence type="ECO:0000313" key="3">
    <source>
        <dbReference type="EMBL" id="CAI3992169.1"/>
    </source>
</evidence>
<evidence type="ECO:0000313" key="4">
    <source>
        <dbReference type="EMBL" id="CAL1145544.1"/>
    </source>
</evidence>
<protein>
    <submittedName>
        <fullName evidence="5">RING-type domain-containing protein</fullName>
    </submittedName>
</protein>